<protein>
    <submittedName>
        <fullName evidence="1">Uncharacterized protein</fullName>
    </submittedName>
</protein>
<name>A0A396GYV3_MEDTR</name>
<dbReference type="Proteomes" id="UP000265566">
    <property type="component" value="Chromosome 7"/>
</dbReference>
<evidence type="ECO:0000313" key="1">
    <source>
        <dbReference type="EMBL" id="RHN46316.1"/>
    </source>
</evidence>
<dbReference type="AlphaFoldDB" id="A0A396GYV3"/>
<dbReference type="Gramene" id="rna40796">
    <property type="protein sequence ID" value="RHN46316.1"/>
    <property type="gene ID" value="gene40796"/>
</dbReference>
<proteinExistence type="predicted"/>
<dbReference type="EMBL" id="PSQE01000007">
    <property type="protein sequence ID" value="RHN46316.1"/>
    <property type="molecule type" value="Genomic_DNA"/>
</dbReference>
<comment type="caution">
    <text evidence="1">The sequence shown here is derived from an EMBL/GenBank/DDBJ whole genome shotgun (WGS) entry which is preliminary data.</text>
</comment>
<reference evidence="1" key="1">
    <citation type="journal article" date="2018" name="Nat. Plants">
        <title>Whole-genome landscape of Medicago truncatula symbiotic genes.</title>
        <authorList>
            <person name="Pecrix Y."/>
            <person name="Gamas P."/>
            <person name="Carrere S."/>
        </authorList>
    </citation>
    <scope>NUCLEOTIDE SEQUENCE</scope>
    <source>
        <tissue evidence="1">Leaves</tissue>
    </source>
</reference>
<accession>A0A396GYV3</accession>
<organism evidence="1">
    <name type="scientific">Medicago truncatula</name>
    <name type="common">Barrel medic</name>
    <name type="synonym">Medicago tribuloides</name>
    <dbReference type="NCBI Taxonomy" id="3880"/>
    <lineage>
        <taxon>Eukaryota</taxon>
        <taxon>Viridiplantae</taxon>
        <taxon>Streptophyta</taxon>
        <taxon>Embryophyta</taxon>
        <taxon>Tracheophyta</taxon>
        <taxon>Spermatophyta</taxon>
        <taxon>Magnoliopsida</taxon>
        <taxon>eudicotyledons</taxon>
        <taxon>Gunneridae</taxon>
        <taxon>Pentapetalae</taxon>
        <taxon>rosids</taxon>
        <taxon>fabids</taxon>
        <taxon>Fabales</taxon>
        <taxon>Fabaceae</taxon>
        <taxon>Papilionoideae</taxon>
        <taxon>50 kb inversion clade</taxon>
        <taxon>NPAAA clade</taxon>
        <taxon>Hologalegina</taxon>
        <taxon>IRL clade</taxon>
        <taxon>Trifolieae</taxon>
        <taxon>Medicago</taxon>
    </lineage>
</organism>
<gene>
    <name evidence="1" type="ORF">MtrunA17_Chr7g0240941</name>
</gene>
<sequence>MKIKKGGYFFHFRAQLKIQHKTHSLSQTLQTVLQLKPLFINPTTHQPFHLLLSSSQITFTNHLSSPHSP</sequence>